<dbReference type="CDD" id="cd00051">
    <property type="entry name" value="EFh"/>
    <property type="match status" value="1"/>
</dbReference>
<dbReference type="Proteomes" id="UP000198211">
    <property type="component" value="Unassembled WGS sequence"/>
</dbReference>
<dbReference type="OrthoDB" id="26525at2759"/>
<feature type="compositionally biased region" description="Basic and acidic residues" evidence="4">
    <location>
        <begin position="532"/>
        <end position="545"/>
    </location>
</feature>
<dbReference type="PANTHER" id="PTHR23048:SF0">
    <property type="entry name" value="CALMODULIN LIKE 3"/>
    <property type="match status" value="1"/>
</dbReference>
<comment type="caution">
    <text evidence="6">The sequence shown here is derived from an EMBL/GenBank/DDBJ whole genome shotgun (WGS) entry which is preliminary data.</text>
</comment>
<dbReference type="Gene3D" id="1.10.238.10">
    <property type="entry name" value="EF-hand"/>
    <property type="match status" value="2"/>
</dbReference>
<sequence>MVRAFYWECEDFRLAVAPWRNDPKLQRVVRARVAAAEQRTPGFALRFDLELLENEAENAPSGHLMRLVNQRQMLRAFEFAFVGVEAKTRQSPGGEGRDEKMDKSLKNWLRGDQPPPPKEELAKWLLGWMLVTSISKRGSSIRSSSSRSLTNTSGSSASVGRREMTELKPTIVRLNPRFDSLDMVKLHEEEQSDEWSESRRNFSSILHESRREIQIAKQKLERAEKLAQLRHTQLLKESARLLNENEKKRCDAQAVRQLVADTLEYRDELRAVKSRMRNASITAHRNQERVKWQTRAALGHTAQAFRQFGPPTKEERDLLFGNTYSNNRDKTAVYDLHGRHHNSEDADQVANDTALESALGKIRRLFLNSVESIDIFRQYDLDRSGTLSYTEFQRMLREYSSGDSAELTKEQSAVLFKRFDSDGNGEIDYVELLWGFFNWEAFLKRWYEQKNATTGSADQKASQIFNKFDPAGRGIVPLKEFQIVMDHLGVTLNDVDAKLLGVKFDAGKDDCIDYRKFLKSMNLFDSQDELPGYDHRPKAQSERNPDTPSGMERIWMELQELSTTQVKLHRLLQK</sequence>
<dbReference type="InterPro" id="IPR011992">
    <property type="entry name" value="EF-hand-dom_pair"/>
</dbReference>
<feature type="domain" description="EF-hand" evidence="5">
    <location>
        <begin position="456"/>
        <end position="491"/>
    </location>
</feature>
<dbReference type="GO" id="GO:0005509">
    <property type="term" value="F:calcium ion binding"/>
    <property type="evidence" value="ECO:0007669"/>
    <property type="project" value="InterPro"/>
</dbReference>
<dbReference type="SMART" id="SM00054">
    <property type="entry name" value="EFh"/>
    <property type="match status" value="3"/>
</dbReference>
<dbReference type="PROSITE" id="PS50222">
    <property type="entry name" value="EF_HAND_2"/>
    <property type="match status" value="3"/>
</dbReference>
<gene>
    <name evidence="6" type="ORF">PHMEG_00012479</name>
</gene>
<evidence type="ECO:0000256" key="3">
    <source>
        <dbReference type="ARBA" id="ARBA00022837"/>
    </source>
</evidence>
<feature type="compositionally biased region" description="Low complexity" evidence="4">
    <location>
        <begin position="140"/>
        <end position="158"/>
    </location>
</feature>
<evidence type="ECO:0000313" key="7">
    <source>
        <dbReference type="Proteomes" id="UP000198211"/>
    </source>
</evidence>
<evidence type="ECO:0000256" key="2">
    <source>
        <dbReference type="ARBA" id="ARBA00022737"/>
    </source>
</evidence>
<proteinExistence type="predicted"/>
<feature type="region of interest" description="Disordered" evidence="4">
    <location>
        <begin position="140"/>
        <end position="162"/>
    </location>
</feature>
<feature type="region of interest" description="Disordered" evidence="4">
    <location>
        <begin position="529"/>
        <end position="550"/>
    </location>
</feature>
<dbReference type="Pfam" id="PF13499">
    <property type="entry name" value="EF-hand_7"/>
    <property type="match status" value="1"/>
</dbReference>
<evidence type="ECO:0000256" key="4">
    <source>
        <dbReference type="SAM" id="MobiDB-lite"/>
    </source>
</evidence>
<name>A0A225WB79_9STRA</name>
<protein>
    <recommendedName>
        <fullName evidence="1">Calmodulin</fullName>
    </recommendedName>
</protein>
<evidence type="ECO:0000256" key="1">
    <source>
        <dbReference type="ARBA" id="ARBA00020786"/>
    </source>
</evidence>
<keyword evidence="2" id="KW-0677">Repeat</keyword>
<reference evidence="7" key="1">
    <citation type="submission" date="2017-03" db="EMBL/GenBank/DDBJ databases">
        <title>Phytopthora megakarya and P. palmivora, two closely related causual agents of cacao black pod achieved similar genome size and gene model numbers by different mechanisms.</title>
        <authorList>
            <person name="Ali S."/>
            <person name="Shao J."/>
            <person name="Larry D.J."/>
            <person name="Kronmiller B."/>
            <person name="Shen D."/>
            <person name="Strem M.D."/>
            <person name="Melnick R.L."/>
            <person name="Guiltinan M.J."/>
            <person name="Tyler B.M."/>
            <person name="Meinhardt L.W."/>
            <person name="Bailey B.A."/>
        </authorList>
    </citation>
    <scope>NUCLEOTIDE SEQUENCE [LARGE SCALE GENOMIC DNA]</scope>
    <source>
        <strain evidence="7">zdho120</strain>
    </source>
</reference>
<dbReference type="AlphaFoldDB" id="A0A225WB79"/>
<dbReference type="PANTHER" id="PTHR23048">
    <property type="entry name" value="MYOSIN LIGHT CHAIN 1, 3"/>
    <property type="match status" value="1"/>
</dbReference>
<feature type="domain" description="EF-hand" evidence="5">
    <location>
        <begin position="407"/>
        <end position="442"/>
    </location>
</feature>
<dbReference type="GO" id="GO:0016460">
    <property type="term" value="C:myosin II complex"/>
    <property type="evidence" value="ECO:0007669"/>
    <property type="project" value="TreeGrafter"/>
</dbReference>
<evidence type="ECO:0000313" key="6">
    <source>
        <dbReference type="EMBL" id="OWZ14090.1"/>
    </source>
</evidence>
<dbReference type="InterPro" id="IPR018247">
    <property type="entry name" value="EF_Hand_1_Ca_BS"/>
</dbReference>
<dbReference type="STRING" id="4795.A0A225WB79"/>
<dbReference type="PROSITE" id="PS00018">
    <property type="entry name" value="EF_HAND_1"/>
    <property type="match status" value="2"/>
</dbReference>
<dbReference type="InterPro" id="IPR050230">
    <property type="entry name" value="CALM/Myosin/TropC-like"/>
</dbReference>
<dbReference type="SUPFAM" id="SSF47473">
    <property type="entry name" value="EF-hand"/>
    <property type="match status" value="1"/>
</dbReference>
<dbReference type="InterPro" id="IPR002048">
    <property type="entry name" value="EF_hand_dom"/>
</dbReference>
<keyword evidence="3" id="KW-0106">Calcium</keyword>
<accession>A0A225WB79</accession>
<organism evidence="6 7">
    <name type="scientific">Phytophthora megakarya</name>
    <dbReference type="NCBI Taxonomy" id="4795"/>
    <lineage>
        <taxon>Eukaryota</taxon>
        <taxon>Sar</taxon>
        <taxon>Stramenopiles</taxon>
        <taxon>Oomycota</taxon>
        <taxon>Peronosporomycetes</taxon>
        <taxon>Peronosporales</taxon>
        <taxon>Peronosporaceae</taxon>
        <taxon>Phytophthora</taxon>
    </lineage>
</organism>
<keyword evidence="7" id="KW-1185">Reference proteome</keyword>
<feature type="domain" description="EF-hand" evidence="5">
    <location>
        <begin position="367"/>
        <end position="402"/>
    </location>
</feature>
<dbReference type="EMBL" id="NBNE01001421">
    <property type="protein sequence ID" value="OWZ14090.1"/>
    <property type="molecule type" value="Genomic_DNA"/>
</dbReference>
<evidence type="ECO:0000259" key="5">
    <source>
        <dbReference type="PROSITE" id="PS50222"/>
    </source>
</evidence>